<dbReference type="AlphaFoldDB" id="W4K272"/>
<dbReference type="RefSeq" id="XP_009548453.1">
    <property type="nucleotide sequence ID" value="XM_009550158.1"/>
</dbReference>
<dbReference type="KEGG" id="hir:HETIRDRAFT_419558"/>
<dbReference type="InParanoid" id="W4K272"/>
<protein>
    <submittedName>
        <fullName evidence="1">Uncharacterized protein</fullName>
    </submittedName>
</protein>
<evidence type="ECO:0000313" key="2">
    <source>
        <dbReference type="Proteomes" id="UP000030671"/>
    </source>
</evidence>
<name>W4K272_HETIT</name>
<accession>W4K272</accession>
<proteinExistence type="predicted"/>
<dbReference type="HOGENOM" id="CLU_3032614_0_0_1"/>
<keyword evidence="2" id="KW-1185">Reference proteome</keyword>
<gene>
    <name evidence="1" type="ORF">HETIRDRAFT_419558</name>
</gene>
<reference evidence="1 2" key="1">
    <citation type="journal article" date="2012" name="New Phytol.">
        <title>Insight into trade-off between wood decay and parasitism from the genome of a fungal forest pathogen.</title>
        <authorList>
            <person name="Olson A."/>
            <person name="Aerts A."/>
            <person name="Asiegbu F."/>
            <person name="Belbahri L."/>
            <person name="Bouzid O."/>
            <person name="Broberg A."/>
            <person name="Canback B."/>
            <person name="Coutinho P.M."/>
            <person name="Cullen D."/>
            <person name="Dalman K."/>
            <person name="Deflorio G."/>
            <person name="van Diepen L.T."/>
            <person name="Dunand C."/>
            <person name="Duplessis S."/>
            <person name="Durling M."/>
            <person name="Gonthier P."/>
            <person name="Grimwood J."/>
            <person name="Fossdal C.G."/>
            <person name="Hansson D."/>
            <person name="Henrissat B."/>
            <person name="Hietala A."/>
            <person name="Himmelstrand K."/>
            <person name="Hoffmeister D."/>
            <person name="Hogberg N."/>
            <person name="James T.Y."/>
            <person name="Karlsson M."/>
            <person name="Kohler A."/>
            <person name="Kues U."/>
            <person name="Lee Y.H."/>
            <person name="Lin Y.C."/>
            <person name="Lind M."/>
            <person name="Lindquist E."/>
            <person name="Lombard V."/>
            <person name="Lucas S."/>
            <person name="Lunden K."/>
            <person name="Morin E."/>
            <person name="Murat C."/>
            <person name="Park J."/>
            <person name="Raffaello T."/>
            <person name="Rouze P."/>
            <person name="Salamov A."/>
            <person name="Schmutz J."/>
            <person name="Solheim H."/>
            <person name="Stahlberg J."/>
            <person name="Velez H."/>
            <person name="de Vries R.P."/>
            <person name="Wiebenga A."/>
            <person name="Woodward S."/>
            <person name="Yakovlev I."/>
            <person name="Garbelotto M."/>
            <person name="Martin F."/>
            <person name="Grigoriev I.V."/>
            <person name="Stenlid J."/>
        </authorList>
    </citation>
    <scope>NUCLEOTIDE SEQUENCE [LARGE SCALE GENOMIC DNA]</scope>
    <source>
        <strain evidence="1 2">TC 32-1</strain>
    </source>
</reference>
<dbReference type="GeneID" id="20673576"/>
<sequence>MQASGALPMATMVMIGMPCNPHPANHGFPLERWPSFNPQQMQQNFKDAFGNLGID</sequence>
<dbReference type="EMBL" id="KI925460">
    <property type="protein sequence ID" value="ETW79918.1"/>
    <property type="molecule type" value="Genomic_DNA"/>
</dbReference>
<dbReference type="Proteomes" id="UP000030671">
    <property type="component" value="Unassembled WGS sequence"/>
</dbReference>
<evidence type="ECO:0000313" key="1">
    <source>
        <dbReference type="EMBL" id="ETW79918.1"/>
    </source>
</evidence>
<organism evidence="1 2">
    <name type="scientific">Heterobasidion irregulare (strain TC 32-1)</name>
    <dbReference type="NCBI Taxonomy" id="747525"/>
    <lineage>
        <taxon>Eukaryota</taxon>
        <taxon>Fungi</taxon>
        <taxon>Dikarya</taxon>
        <taxon>Basidiomycota</taxon>
        <taxon>Agaricomycotina</taxon>
        <taxon>Agaricomycetes</taxon>
        <taxon>Russulales</taxon>
        <taxon>Bondarzewiaceae</taxon>
        <taxon>Heterobasidion</taxon>
        <taxon>Heterobasidion annosum species complex</taxon>
    </lineage>
</organism>